<organism evidence="1 2">
    <name type="scientific">Ilyodon furcidens</name>
    <name type="common">goldbreast splitfin</name>
    <dbReference type="NCBI Taxonomy" id="33524"/>
    <lineage>
        <taxon>Eukaryota</taxon>
        <taxon>Metazoa</taxon>
        <taxon>Chordata</taxon>
        <taxon>Craniata</taxon>
        <taxon>Vertebrata</taxon>
        <taxon>Euteleostomi</taxon>
        <taxon>Actinopterygii</taxon>
        <taxon>Neopterygii</taxon>
        <taxon>Teleostei</taxon>
        <taxon>Neoteleostei</taxon>
        <taxon>Acanthomorphata</taxon>
        <taxon>Ovalentaria</taxon>
        <taxon>Atherinomorphae</taxon>
        <taxon>Cyprinodontiformes</taxon>
        <taxon>Goodeidae</taxon>
        <taxon>Ilyodon</taxon>
    </lineage>
</organism>
<evidence type="ECO:0000313" key="2">
    <source>
        <dbReference type="Proteomes" id="UP001482620"/>
    </source>
</evidence>
<accession>A0ABV0UAX0</accession>
<protein>
    <submittedName>
        <fullName evidence="1">Uncharacterized protein</fullName>
    </submittedName>
</protein>
<name>A0ABV0UAX0_9TELE</name>
<dbReference type="Proteomes" id="UP001482620">
    <property type="component" value="Unassembled WGS sequence"/>
</dbReference>
<evidence type="ECO:0000313" key="1">
    <source>
        <dbReference type="EMBL" id="MEQ2240983.1"/>
    </source>
</evidence>
<reference evidence="1 2" key="1">
    <citation type="submission" date="2021-06" db="EMBL/GenBank/DDBJ databases">
        <authorList>
            <person name="Palmer J.M."/>
        </authorList>
    </citation>
    <scope>NUCLEOTIDE SEQUENCE [LARGE SCALE GENOMIC DNA]</scope>
    <source>
        <strain evidence="2">if_2019</strain>
        <tissue evidence="1">Muscle</tissue>
    </source>
</reference>
<proteinExistence type="predicted"/>
<dbReference type="EMBL" id="JAHRIQ010060082">
    <property type="protein sequence ID" value="MEQ2240983.1"/>
    <property type="molecule type" value="Genomic_DNA"/>
</dbReference>
<comment type="caution">
    <text evidence="1">The sequence shown here is derived from an EMBL/GenBank/DDBJ whole genome shotgun (WGS) entry which is preliminary data.</text>
</comment>
<keyword evidence="2" id="KW-1185">Reference proteome</keyword>
<gene>
    <name evidence="1" type="ORF">ILYODFUR_020714</name>
</gene>
<sequence>MMIQWFLQVNSCWLTELNHIFFHCQKVIQRKELWLVCVKHMLEHPGLHQPYCQGTVKLTSFDGKTDECKNKAIVEENLSAVKELTPNIQPELRGLDQSIFILEWPIQSPELSSLRICSKT</sequence>